<gene>
    <name evidence="1" type="ORF">UFOVP1264_2</name>
</gene>
<sequence length="104" mass="12088">MEVQWCSDHGLPHSSLLSWDDQDRAKLVAFLLESSSRCSMCGTAEWEWNEDKYAYEPINKQCWGCYRKEMAREESDTLPGSTITLVPKHHAEHLRMQQEQASID</sequence>
<reference evidence="1" key="1">
    <citation type="submission" date="2020-05" db="EMBL/GenBank/DDBJ databases">
        <authorList>
            <person name="Chiriac C."/>
            <person name="Salcher M."/>
            <person name="Ghai R."/>
            <person name="Kavagutti S V."/>
        </authorList>
    </citation>
    <scope>NUCLEOTIDE SEQUENCE</scope>
</reference>
<organism evidence="1">
    <name type="scientific">uncultured Caudovirales phage</name>
    <dbReference type="NCBI Taxonomy" id="2100421"/>
    <lineage>
        <taxon>Viruses</taxon>
        <taxon>Duplodnaviria</taxon>
        <taxon>Heunggongvirae</taxon>
        <taxon>Uroviricota</taxon>
        <taxon>Caudoviricetes</taxon>
        <taxon>Peduoviridae</taxon>
        <taxon>Maltschvirus</taxon>
        <taxon>Maltschvirus maltsch</taxon>
    </lineage>
</organism>
<accession>A0A6J5RK20</accession>
<name>A0A6J5RK20_9CAUD</name>
<evidence type="ECO:0000313" key="1">
    <source>
        <dbReference type="EMBL" id="CAB4194547.1"/>
    </source>
</evidence>
<proteinExistence type="predicted"/>
<protein>
    <submittedName>
        <fullName evidence="1">Uncharacterized protein</fullName>
    </submittedName>
</protein>
<dbReference type="EMBL" id="LR797213">
    <property type="protein sequence ID" value="CAB4194547.1"/>
    <property type="molecule type" value="Genomic_DNA"/>
</dbReference>